<evidence type="ECO:0000313" key="1">
    <source>
        <dbReference type="EMBL" id="KAI8561558.1"/>
    </source>
</evidence>
<organism evidence="1 2">
    <name type="scientific">Rhododendron molle</name>
    <name type="common">Chinese azalea</name>
    <name type="synonym">Azalea mollis</name>
    <dbReference type="NCBI Taxonomy" id="49168"/>
    <lineage>
        <taxon>Eukaryota</taxon>
        <taxon>Viridiplantae</taxon>
        <taxon>Streptophyta</taxon>
        <taxon>Embryophyta</taxon>
        <taxon>Tracheophyta</taxon>
        <taxon>Spermatophyta</taxon>
        <taxon>Magnoliopsida</taxon>
        <taxon>eudicotyledons</taxon>
        <taxon>Gunneridae</taxon>
        <taxon>Pentapetalae</taxon>
        <taxon>asterids</taxon>
        <taxon>Ericales</taxon>
        <taxon>Ericaceae</taxon>
        <taxon>Ericoideae</taxon>
        <taxon>Rhodoreae</taxon>
        <taxon>Rhododendron</taxon>
    </lineage>
</organism>
<protein>
    <submittedName>
        <fullName evidence="1">Uncharacterized protein</fullName>
    </submittedName>
</protein>
<name>A0ACC0P7A1_RHOML</name>
<dbReference type="Proteomes" id="UP001062846">
    <property type="component" value="Chromosome 4"/>
</dbReference>
<gene>
    <name evidence="1" type="ORF">RHMOL_Rhmol04G0349500</name>
</gene>
<dbReference type="EMBL" id="CM046391">
    <property type="protein sequence ID" value="KAI8561558.1"/>
    <property type="molecule type" value="Genomic_DNA"/>
</dbReference>
<accession>A0ACC0P7A1</accession>
<proteinExistence type="predicted"/>
<reference evidence="1" key="1">
    <citation type="submission" date="2022-02" db="EMBL/GenBank/DDBJ databases">
        <title>Plant Genome Project.</title>
        <authorList>
            <person name="Zhang R.-G."/>
        </authorList>
    </citation>
    <scope>NUCLEOTIDE SEQUENCE</scope>
    <source>
        <strain evidence="1">AT1</strain>
    </source>
</reference>
<sequence length="105" mass="11601">MTEFSCTRESLNVHMDNPPHGDYISRWKAPDRGKYKVNCDVAISAKEKEGIVAAVLRDWEGNIVDGKAKPVKVFSSLHGGALSHKRSVCDAQGFGCCLLHYCDFS</sequence>
<comment type="caution">
    <text evidence="1">The sequence shown here is derived from an EMBL/GenBank/DDBJ whole genome shotgun (WGS) entry which is preliminary data.</text>
</comment>
<keyword evidence="2" id="KW-1185">Reference proteome</keyword>
<evidence type="ECO:0000313" key="2">
    <source>
        <dbReference type="Proteomes" id="UP001062846"/>
    </source>
</evidence>